<reference evidence="1 2" key="1">
    <citation type="submission" date="2018-06" db="EMBL/GenBank/DDBJ databases">
        <authorList>
            <consortium name="Pathogen Informatics"/>
            <person name="Doyle S."/>
        </authorList>
    </citation>
    <scope>NUCLEOTIDE SEQUENCE [LARGE SCALE GENOMIC DNA]</scope>
    <source>
        <strain evidence="1 2">NCTC12860</strain>
    </source>
</reference>
<organism evidence="1 2">
    <name type="scientific">Bartonella grahamii</name>
    <dbReference type="NCBI Taxonomy" id="33045"/>
    <lineage>
        <taxon>Bacteria</taxon>
        <taxon>Pseudomonadati</taxon>
        <taxon>Pseudomonadota</taxon>
        <taxon>Alphaproteobacteria</taxon>
        <taxon>Hyphomicrobiales</taxon>
        <taxon>Bartonellaceae</taxon>
        <taxon>Bartonella</taxon>
    </lineage>
</organism>
<gene>
    <name evidence="1" type="ORF">NCTC12860_01083</name>
</gene>
<proteinExistence type="predicted"/>
<dbReference type="Proteomes" id="UP000253846">
    <property type="component" value="Unassembled WGS sequence"/>
</dbReference>
<evidence type="ECO:0000313" key="2">
    <source>
        <dbReference type="Proteomes" id="UP000253846"/>
    </source>
</evidence>
<protein>
    <submittedName>
        <fullName evidence="1">Uncharacterized protein</fullName>
    </submittedName>
</protein>
<sequence length="80" mass="9477">MRMLCDKHSKDYLKIEPYQRDIVRQQAHKTETSVVCAHHSPILKSLKTRNIINQHTCLRIINTHIHGWACQVFSVEKIER</sequence>
<name>A0A336NM56_BARGR</name>
<dbReference type="EMBL" id="UFTD01000001">
    <property type="protein sequence ID" value="SSZ39862.1"/>
    <property type="molecule type" value="Genomic_DNA"/>
</dbReference>
<accession>A0A336NM56</accession>
<dbReference type="AlphaFoldDB" id="A0A336NM56"/>
<evidence type="ECO:0000313" key="1">
    <source>
        <dbReference type="EMBL" id="SSZ39862.1"/>
    </source>
</evidence>